<dbReference type="Proteomes" id="UP000030661">
    <property type="component" value="Unassembled WGS sequence"/>
</dbReference>
<evidence type="ECO:0000256" key="12">
    <source>
        <dbReference type="HAMAP-Rule" id="MF_00129"/>
    </source>
</evidence>
<proteinExistence type="inferred from homology"/>
<feature type="domain" description="tRNA uridine 5-carboxymethylaminomethyl modification enzyme C-terminal subdomain" evidence="13">
    <location>
        <begin position="545"/>
        <end position="616"/>
    </location>
</feature>
<dbReference type="InterPro" id="IPR026904">
    <property type="entry name" value="MnmG_C"/>
</dbReference>
<dbReference type="InterPro" id="IPR047001">
    <property type="entry name" value="MnmG_C_subdom"/>
</dbReference>
<comment type="subunit">
    <text evidence="10 12">Homodimer. Heterotetramer of two MnmE and two MnmG subunits.</text>
</comment>
<dbReference type="GO" id="GO:0030488">
    <property type="term" value="P:tRNA methylation"/>
    <property type="evidence" value="ECO:0007669"/>
    <property type="project" value="TreeGrafter"/>
</dbReference>
<dbReference type="InterPro" id="IPR020595">
    <property type="entry name" value="MnmG-rel_CS"/>
</dbReference>
<dbReference type="Pfam" id="PF13932">
    <property type="entry name" value="SAM_GIDA_C"/>
    <property type="match status" value="1"/>
</dbReference>
<dbReference type="SUPFAM" id="SSF51905">
    <property type="entry name" value="FAD/NAD(P)-binding domain"/>
    <property type="match status" value="1"/>
</dbReference>
<dbReference type="GO" id="GO:0050660">
    <property type="term" value="F:flavin adenine dinucleotide binding"/>
    <property type="evidence" value="ECO:0007669"/>
    <property type="project" value="UniProtKB-UniRule"/>
</dbReference>
<keyword evidence="9 12" id="KW-0520">NAD</keyword>
<dbReference type="FunFam" id="1.10.150.570:FF:000001">
    <property type="entry name" value="tRNA uridine 5-carboxymethylaminomethyl modification enzyme MnmG"/>
    <property type="match status" value="1"/>
</dbReference>
<keyword evidence="5 12" id="KW-0963">Cytoplasm</keyword>
<evidence type="ECO:0000256" key="10">
    <source>
        <dbReference type="ARBA" id="ARBA00025948"/>
    </source>
</evidence>
<dbReference type="PANTHER" id="PTHR11806:SF0">
    <property type="entry name" value="PROTEIN MTO1 HOMOLOG, MITOCHONDRIAL"/>
    <property type="match status" value="1"/>
</dbReference>
<dbReference type="Pfam" id="PF01134">
    <property type="entry name" value="GIDA"/>
    <property type="match status" value="1"/>
</dbReference>
<evidence type="ECO:0000256" key="6">
    <source>
        <dbReference type="ARBA" id="ARBA00022630"/>
    </source>
</evidence>
<evidence type="ECO:0000259" key="13">
    <source>
        <dbReference type="SMART" id="SM01228"/>
    </source>
</evidence>
<dbReference type="STRING" id="1499967.U27_00229"/>
<accession>A0A081C6Y3</accession>
<dbReference type="Gene3D" id="1.10.10.1800">
    <property type="entry name" value="tRNA uridine 5-carboxymethylaminomethyl modification enzyme MnmG/GidA"/>
    <property type="match status" value="1"/>
</dbReference>
<keyword evidence="15" id="KW-1185">Reference proteome</keyword>
<evidence type="ECO:0000256" key="2">
    <source>
        <dbReference type="ARBA" id="ARBA00003717"/>
    </source>
</evidence>
<evidence type="ECO:0000256" key="7">
    <source>
        <dbReference type="ARBA" id="ARBA00022694"/>
    </source>
</evidence>
<feature type="binding site" evidence="12">
    <location>
        <begin position="273"/>
        <end position="287"/>
    </location>
    <ligand>
        <name>NAD(+)</name>
        <dbReference type="ChEBI" id="CHEBI:57540"/>
    </ligand>
</feature>
<comment type="caution">
    <text evidence="12">Lacks conserved residue(s) required for the propagation of feature annotation.</text>
</comment>
<comment type="subcellular location">
    <subcellularLocation>
        <location evidence="12">Cytoplasm</location>
    </subcellularLocation>
</comment>
<dbReference type="Pfam" id="PF21680">
    <property type="entry name" value="GIDA_C_1st"/>
    <property type="match status" value="1"/>
</dbReference>
<dbReference type="PRINTS" id="PR00411">
    <property type="entry name" value="PNDRDTASEI"/>
</dbReference>
<evidence type="ECO:0000256" key="8">
    <source>
        <dbReference type="ARBA" id="ARBA00022827"/>
    </source>
</evidence>
<keyword evidence="6 12" id="KW-0285">Flavoprotein</keyword>
<dbReference type="eggNOG" id="COG0445">
    <property type="taxonomic scope" value="Bacteria"/>
</dbReference>
<dbReference type="GO" id="GO:0005829">
    <property type="term" value="C:cytosol"/>
    <property type="evidence" value="ECO:0007669"/>
    <property type="project" value="TreeGrafter"/>
</dbReference>
<dbReference type="EMBL" id="DF820472">
    <property type="protein sequence ID" value="GAK60338.1"/>
    <property type="molecule type" value="Genomic_DNA"/>
</dbReference>
<name>A0A081C6Y3_VECG1</name>
<evidence type="ECO:0000313" key="14">
    <source>
        <dbReference type="EMBL" id="GAK60338.1"/>
    </source>
</evidence>
<evidence type="ECO:0000256" key="3">
    <source>
        <dbReference type="ARBA" id="ARBA00007653"/>
    </source>
</evidence>
<keyword evidence="7 12" id="KW-0819">tRNA processing</keyword>
<dbReference type="HOGENOM" id="CLU_007831_2_2_0"/>
<dbReference type="HAMAP" id="MF_00129">
    <property type="entry name" value="MnmG_GidA"/>
    <property type="match status" value="1"/>
</dbReference>
<dbReference type="SMART" id="SM01228">
    <property type="entry name" value="GIDA_assoc_3"/>
    <property type="match status" value="1"/>
</dbReference>
<dbReference type="InterPro" id="IPR002218">
    <property type="entry name" value="MnmG-rel"/>
</dbReference>
<dbReference type="Gene3D" id="3.50.50.60">
    <property type="entry name" value="FAD/NAD(P)-binding domain"/>
    <property type="match status" value="2"/>
</dbReference>
<dbReference type="InterPro" id="IPR036188">
    <property type="entry name" value="FAD/NAD-bd_sf"/>
</dbReference>
<evidence type="ECO:0000256" key="4">
    <source>
        <dbReference type="ARBA" id="ARBA00020461"/>
    </source>
</evidence>
<dbReference type="InterPro" id="IPR040131">
    <property type="entry name" value="MnmG_N"/>
</dbReference>
<dbReference type="InterPro" id="IPR004416">
    <property type="entry name" value="MnmG"/>
</dbReference>
<keyword evidence="8 12" id="KW-0274">FAD</keyword>
<evidence type="ECO:0000256" key="5">
    <source>
        <dbReference type="ARBA" id="ARBA00022490"/>
    </source>
</evidence>
<evidence type="ECO:0000313" key="15">
    <source>
        <dbReference type="Proteomes" id="UP000030661"/>
    </source>
</evidence>
<evidence type="ECO:0000256" key="9">
    <source>
        <dbReference type="ARBA" id="ARBA00023027"/>
    </source>
</evidence>
<organism evidence="14 15">
    <name type="scientific">Vecturithrix granuli</name>
    <dbReference type="NCBI Taxonomy" id="1499967"/>
    <lineage>
        <taxon>Bacteria</taxon>
        <taxon>Candidatus Moduliflexota</taxon>
        <taxon>Candidatus Vecturitrichia</taxon>
        <taxon>Candidatus Vecturitrichales</taxon>
        <taxon>Candidatus Vecturitrichaceae</taxon>
        <taxon>Candidatus Vecturithrix</taxon>
    </lineage>
</organism>
<evidence type="ECO:0000256" key="1">
    <source>
        <dbReference type="ARBA" id="ARBA00001974"/>
    </source>
</evidence>
<dbReference type="PANTHER" id="PTHR11806">
    <property type="entry name" value="GLUCOSE INHIBITED DIVISION PROTEIN A"/>
    <property type="match status" value="1"/>
</dbReference>
<comment type="function">
    <text evidence="2 12">NAD-binding protein involved in the addition of a carboxymethylaminomethyl (cmnm) group at the wobble position (U34) of certain tRNAs, forming tRNA-cmnm(5)s(2)U34.</text>
</comment>
<sequence>MGIYNKEYDVIVVGAGHAGCEAALASARLGGKTLVFTINADNIGLMPCNPSVGGLAKSHLVKEVDALGGEIAKSTDKNGIQYRTLNTRKGPAVQATRVQVDKQLYRLTMKEILENQENLDIKQAIVEKILVKNGKVRGVETDLEVQYHAQAVILATGTFLNGIVYIGDNRYPAGRAGEAPAIKLTESLRELGFQIGRLKTGTNPRLDAKTIDFSGLQAQPGDEHPEPLSLFTSEITMPQIMCHITATNPNTHAIIRNNLQFCPLYNGTITGVSARYCPSLEDKVVKFADRDQHRIFLEPEGLTTKEIYTNGTGNSLPLDVQIEFLRTIEGLEHVEIIRPGYAIEYDFVPPTQLKLTLETKLVEGLYHAGQINGTSGYEEAAAQGMAAGINAVLKIRGESPFILDRSEAYLGVMIDDLVTRGTREPYRMFTSRAEYRLLLRQDNADLRLMDKGYQLGLISEAQYAQFQEKKQRIEEEKARLKSVWVKPSPQLNDLLRSRNTPELDQPTNLEQLLKRPELGYEDLKTLNIAMPDLPRAVEQQVEVQVKYEGYIKRQGEQVEKFRKFEQKRIPENFDYGEVQGLSRELQGRLKEVRPASLGQASRIDGITPAAISILAIWLEKKKWDKTA</sequence>
<evidence type="ECO:0000256" key="11">
    <source>
        <dbReference type="ARBA" id="ARBA00031800"/>
    </source>
</evidence>
<reference evidence="14 15" key="1">
    <citation type="journal article" date="2015" name="PeerJ">
        <title>First genomic representation of candidate bacterial phylum KSB3 points to enhanced environmental sensing as a trigger of wastewater bulking.</title>
        <authorList>
            <person name="Sekiguchi Y."/>
            <person name="Ohashi A."/>
            <person name="Parks D.H."/>
            <person name="Yamauchi T."/>
            <person name="Tyson G.W."/>
            <person name="Hugenholtz P."/>
        </authorList>
    </citation>
    <scope>NUCLEOTIDE SEQUENCE [LARGE SCALE GENOMIC DNA]</scope>
</reference>
<dbReference type="AlphaFoldDB" id="A0A081C6Y3"/>
<protein>
    <recommendedName>
        <fullName evidence="4 12">tRNA uridine 5-carboxymethylaminomethyl modification enzyme MnmG</fullName>
    </recommendedName>
    <alternativeName>
        <fullName evidence="11 12">Glucose-inhibited division protein A</fullName>
    </alternativeName>
</protein>
<dbReference type="PROSITE" id="PS01281">
    <property type="entry name" value="GIDA_2"/>
    <property type="match status" value="1"/>
</dbReference>
<dbReference type="InterPro" id="IPR049312">
    <property type="entry name" value="GIDA_C_N"/>
</dbReference>
<dbReference type="Gene3D" id="1.10.150.570">
    <property type="entry name" value="GidA associated domain, C-terminal subdomain"/>
    <property type="match status" value="1"/>
</dbReference>
<comment type="similarity">
    <text evidence="3 12">Belongs to the MnmG family.</text>
</comment>
<dbReference type="GO" id="GO:0002098">
    <property type="term" value="P:tRNA wobble uridine modification"/>
    <property type="evidence" value="ECO:0007669"/>
    <property type="project" value="InterPro"/>
</dbReference>
<dbReference type="InterPro" id="IPR044920">
    <property type="entry name" value="MnmG_C_subdom_sf"/>
</dbReference>
<dbReference type="NCBIfam" id="TIGR00136">
    <property type="entry name" value="mnmG_gidA"/>
    <property type="match status" value="1"/>
</dbReference>
<dbReference type="PRINTS" id="PR00368">
    <property type="entry name" value="FADPNR"/>
</dbReference>
<dbReference type="PROSITE" id="PS01280">
    <property type="entry name" value="GIDA_1"/>
    <property type="match status" value="1"/>
</dbReference>
<feature type="binding site" evidence="12">
    <location>
        <begin position="14"/>
        <end position="19"/>
    </location>
    <ligand>
        <name>FAD</name>
        <dbReference type="ChEBI" id="CHEBI:57692"/>
    </ligand>
</feature>
<dbReference type="FunFam" id="3.50.50.60:FF:000002">
    <property type="entry name" value="tRNA uridine 5-carboxymethylaminomethyl modification enzyme MnmG"/>
    <property type="match status" value="1"/>
</dbReference>
<dbReference type="FunFam" id="1.10.10.1800:FF:000001">
    <property type="entry name" value="tRNA uridine 5-carboxymethylaminomethyl modification enzyme MnmG"/>
    <property type="match status" value="1"/>
</dbReference>
<comment type="cofactor">
    <cofactor evidence="1 12">
        <name>FAD</name>
        <dbReference type="ChEBI" id="CHEBI:57692"/>
    </cofactor>
</comment>
<gene>
    <name evidence="12" type="primary">mnmG</name>
    <name evidence="12" type="synonym">gidA</name>
    <name evidence="14" type="ORF">U27_00229</name>
</gene>